<feature type="region of interest" description="Disordered" evidence="1">
    <location>
        <begin position="1"/>
        <end position="27"/>
    </location>
</feature>
<dbReference type="EMBL" id="ANAH02000001">
    <property type="protein sequence ID" value="EPX65131.1"/>
    <property type="molecule type" value="Genomic_DNA"/>
</dbReference>
<evidence type="ECO:0000313" key="2">
    <source>
        <dbReference type="EMBL" id="EPX65131.1"/>
    </source>
</evidence>
<proteinExistence type="predicted"/>
<dbReference type="AlphaFoldDB" id="S9PQ44"/>
<evidence type="ECO:0000313" key="3">
    <source>
        <dbReference type="Proteomes" id="UP000011682"/>
    </source>
</evidence>
<sequence length="44" mass="4630">MFESEPAPRHRGKAHPDEGTLVGKQAGGWKSALEEVLSLPGGTT</sequence>
<name>S9PQ44_CYSF2</name>
<protein>
    <submittedName>
        <fullName evidence="2">Uncharacterized protein</fullName>
    </submittedName>
</protein>
<reference evidence="2" key="1">
    <citation type="submission" date="2013-05" db="EMBL/GenBank/DDBJ databases">
        <title>Genome assembly of Cystobacter fuscus DSM 2262.</title>
        <authorList>
            <person name="Sharma G."/>
            <person name="Khatri I."/>
            <person name="Kaur C."/>
            <person name="Mayilraj S."/>
            <person name="Subramanian S."/>
        </authorList>
    </citation>
    <scope>NUCLEOTIDE SEQUENCE [LARGE SCALE GENOMIC DNA]</scope>
    <source>
        <strain evidence="2">DSM 2262</strain>
    </source>
</reference>
<comment type="caution">
    <text evidence="2">The sequence shown here is derived from an EMBL/GenBank/DDBJ whole genome shotgun (WGS) entry which is preliminary data.</text>
</comment>
<evidence type="ECO:0000256" key="1">
    <source>
        <dbReference type="SAM" id="MobiDB-lite"/>
    </source>
</evidence>
<dbReference type="Proteomes" id="UP000011682">
    <property type="component" value="Unassembled WGS sequence"/>
</dbReference>
<keyword evidence="3" id="KW-1185">Reference proteome</keyword>
<accession>S9PQ44</accession>
<gene>
    <name evidence="2" type="ORF">D187_000556</name>
</gene>
<organism evidence="2 3">
    <name type="scientific">Cystobacter fuscus (strain ATCC 25194 / DSM 2262 / NBRC 100088 / M29)</name>
    <dbReference type="NCBI Taxonomy" id="1242864"/>
    <lineage>
        <taxon>Bacteria</taxon>
        <taxon>Pseudomonadati</taxon>
        <taxon>Myxococcota</taxon>
        <taxon>Myxococcia</taxon>
        <taxon>Myxococcales</taxon>
        <taxon>Cystobacterineae</taxon>
        <taxon>Archangiaceae</taxon>
        <taxon>Cystobacter</taxon>
    </lineage>
</organism>